<keyword evidence="3 7" id="KW-0812">Transmembrane</keyword>
<dbReference type="EMBL" id="CP001034">
    <property type="protein sequence ID" value="ACB84961.1"/>
    <property type="molecule type" value="Genomic_DNA"/>
</dbReference>
<evidence type="ECO:0000256" key="2">
    <source>
        <dbReference type="ARBA" id="ARBA00022475"/>
    </source>
</evidence>
<dbReference type="HOGENOM" id="CLU_749700_0_0_9"/>
<dbReference type="FunCoup" id="B2A330">
    <property type="interactions" value="35"/>
</dbReference>
<protein>
    <recommendedName>
        <fullName evidence="10">Aromatic acid exporter family protein</fullName>
    </recommendedName>
</protein>
<evidence type="ECO:0000256" key="6">
    <source>
        <dbReference type="SAM" id="Coils"/>
    </source>
</evidence>
<dbReference type="Pfam" id="PF06081">
    <property type="entry name" value="ArAE_1"/>
    <property type="match status" value="1"/>
</dbReference>
<dbReference type="InterPro" id="IPR052984">
    <property type="entry name" value="UPF0421"/>
</dbReference>
<keyword evidence="6" id="KW-0175">Coiled coil</keyword>
<accession>B2A330</accession>
<dbReference type="PANTHER" id="PTHR40064:SF1">
    <property type="entry name" value="MEMBRANE PROTEIN"/>
    <property type="match status" value="1"/>
</dbReference>
<keyword evidence="2" id="KW-1003">Cell membrane</keyword>
<feature type="transmembrane region" description="Helical" evidence="7">
    <location>
        <begin position="78"/>
        <end position="109"/>
    </location>
</feature>
<dbReference type="Proteomes" id="UP000001683">
    <property type="component" value="Chromosome"/>
</dbReference>
<dbReference type="RefSeq" id="WP_012447836.1">
    <property type="nucleotide sequence ID" value="NC_010718.1"/>
</dbReference>
<feature type="coiled-coil region" evidence="6">
    <location>
        <begin position="300"/>
        <end position="327"/>
    </location>
</feature>
<dbReference type="InterPro" id="IPR010343">
    <property type="entry name" value="ArAE_1"/>
</dbReference>
<evidence type="ECO:0000256" key="7">
    <source>
        <dbReference type="SAM" id="Phobius"/>
    </source>
</evidence>
<dbReference type="PANTHER" id="PTHR40064">
    <property type="entry name" value="MEMBRANE PROTEIN-RELATED"/>
    <property type="match status" value="1"/>
</dbReference>
<evidence type="ECO:0000256" key="4">
    <source>
        <dbReference type="ARBA" id="ARBA00022989"/>
    </source>
</evidence>
<evidence type="ECO:0008006" key="10">
    <source>
        <dbReference type="Google" id="ProtNLM"/>
    </source>
</evidence>
<sequence>MIIGPRVWKTGLAVTITIWLASLLQLEYAYLAAIAAIISLQPTITDSFIKGWERIQATAIGAIIALLMLFTLGNNPLLVGLAIIITILVCLKFGWTESINLACVTVAIIMTGGRDDTVSYAVHRATILPFLGIIVAVIINLLFSPPQHIETVKKSLRDLNEGIELLMMRVINSFLTCENYSQEHIDQLVDRIYHLHDEAKQKLAMYKNERGYKRYFGSKHKSFNEIDKMEKALELLWLIAQRVIDIQYVAEQRCNRLSGIRNPSTQYNDLLNSVQEFLFLTTSLEKNLLENFLESDDNRVEIISNQIEEITTLREELREKINNWQESHLGPAHIRSLIEIATLVYDLDQICNLLFQFQSLTQEKNEDTQ</sequence>
<proteinExistence type="predicted"/>
<dbReference type="AlphaFoldDB" id="B2A330"/>
<organism evidence="8 9">
    <name type="scientific">Natranaerobius thermophilus (strain ATCC BAA-1301 / DSM 18059 / JW/NM-WN-LF)</name>
    <dbReference type="NCBI Taxonomy" id="457570"/>
    <lineage>
        <taxon>Bacteria</taxon>
        <taxon>Bacillati</taxon>
        <taxon>Bacillota</taxon>
        <taxon>Clostridia</taxon>
        <taxon>Natranaerobiales</taxon>
        <taxon>Natranaerobiaceae</taxon>
        <taxon>Natranaerobius</taxon>
    </lineage>
</organism>
<reference evidence="8 9" key="2">
    <citation type="journal article" date="2011" name="J. Bacteriol.">
        <title>Complete genome sequence of the anaerobic, halophilic alkalithermophile Natranaerobius thermophilus JW/NM-WN-LF.</title>
        <authorList>
            <person name="Zhao B."/>
            <person name="Mesbah N.M."/>
            <person name="Dalin E."/>
            <person name="Goodwin L."/>
            <person name="Nolan M."/>
            <person name="Pitluck S."/>
            <person name="Chertkov O."/>
            <person name="Brettin T.S."/>
            <person name="Han J."/>
            <person name="Larimer F.W."/>
            <person name="Land M.L."/>
            <person name="Hauser L."/>
            <person name="Kyrpides N."/>
            <person name="Wiegel J."/>
        </authorList>
    </citation>
    <scope>NUCLEOTIDE SEQUENCE [LARGE SCALE GENOMIC DNA]</scope>
    <source>
        <strain evidence="9">ATCC BAA-1301 / DSM 18059 / JW/NM-WN-LF</strain>
    </source>
</reference>
<feature type="transmembrane region" description="Helical" evidence="7">
    <location>
        <begin position="12"/>
        <end position="40"/>
    </location>
</feature>
<dbReference type="GO" id="GO:0005886">
    <property type="term" value="C:plasma membrane"/>
    <property type="evidence" value="ECO:0007669"/>
    <property type="project" value="UniProtKB-SubCell"/>
</dbReference>
<gene>
    <name evidence="8" type="ordered locus">Nther_1378</name>
</gene>
<evidence type="ECO:0000313" key="9">
    <source>
        <dbReference type="Proteomes" id="UP000001683"/>
    </source>
</evidence>
<name>B2A330_NATTJ</name>
<evidence type="ECO:0000256" key="3">
    <source>
        <dbReference type="ARBA" id="ARBA00022692"/>
    </source>
</evidence>
<keyword evidence="5 7" id="KW-0472">Membrane</keyword>
<dbReference type="KEGG" id="nth:Nther_1378"/>
<feature type="transmembrane region" description="Helical" evidence="7">
    <location>
        <begin position="52"/>
        <end position="72"/>
    </location>
</feature>
<dbReference type="eggNOG" id="COG4129">
    <property type="taxonomic scope" value="Bacteria"/>
</dbReference>
<dbReference type="OrthoDB" id="1653617at2"/>
<feature type="transmembrane region" description="Helical" evidence="7">
    <location>
        <begin position="121"/>
        <end position="143"/>
    </location>
</feature>
<evidence type="ECO:0000256" key="1">
    <source>
        <dbReference type="ARBA" id="ARBA00004651"/>
    </source>
</evidence>
<keyword evidence="9" id="KW-1185">Reference proteome</keyword>
<evidence type="ECO:0000313" key="8">
    <source>
        <dbReference type="EMBL" id="ACB84961.1"/>
    </source>
</evidence>
<comment type="subcellular location">
    <subcellularLocation>
        <location evidence="1">Cell membrane</location>
        <topology evidence="1">Multi-pass membrane protein</topology>
    </subcellularLocation>
</comment>
<keyword evidence="4 7" id="KW-1133">Transmembrane helix</keyword>
<reference evidence="8 9" key="1">
    <citation type="submission" date="2008-04" db="EMBL/GenBank/DDBJ databases">
        <title>Complete sequence of chromosome of Natranaerobius thermophilus JW/NM-WN-LF.</title>
        <authorList>
            <consortium name="US DOE Joint Genome Institute"/>
            <person name="Copeland A."/>
            <person name="Lucas S."/>
            <person name="Lapidus A."/>
            <person name="Glavina del Rio T."/>
            <person name="Dalin E."/>
            <person name="Tice H."/>
            <person name="Bruce D."/>
            <person name="Goodwin L."/>
            <person name="Pitluck S."/>
            <person name="Chertkov O."/>
            <person name="Brettin T."/>
            <person name="Detter J.C."/>
            <person name="Han C."/>
            <person name="Kuske C.R."/>
            <person name="Schmutz J."/>
            <person name="Larimer F."/>
            <person name="Land M."/>
            <person name="Hauser L."/>
            <person name="Kyrpides N."/>
            <person name="Lykidis A."/>
            <person name="Mesbah N.M."/>
            <person name="Wiegel J."/>
        </authorList>
    </citation>
    <scope>NUCLEOTIDE SEQUENCE [LARGE SCALE GENOMIC DNA]</scope>
    <source>
        <strain evidence="9">ATCC BAA-1301 / DSM 18059 / JW/NM-WN-LF</strain>
    </source>
</reference>
<dbReference type="InParanoid" id="B2A330"/>
<evidence type="ECO:0000256" key="5">
    <source>
        <dbReference type="ARBA" id="ARBA00023136"/>
    </source>
</evidence>